<dbReference type="EMBL" id="AGNL01006796">
    <property type="protein sequence ID" value="EJK71783.1"/>
    <property type="molecule type" value="Genomic_DNA"/>
</dbReference>
<comment type="catalytic activity">
    <reaction evidence="7 8">
        <text>N-terminal L-glutaminyl-[protein] + H2O = N-terminal L-glutamyl-[protein] + NH4(+)</text>
        <dbReference type="Rhea" id="RHEA:50680"/>
        <dbReference type="Rhea" id="RHEA-COMP:12668"/>
        <dbReference type="Rhea" id="RHEA-COMP:12777"/>
        <dbReference type="ChEBI" id="CHEBI:15377"/>
        <dbReference type="ChEBI" id="CHEBI:28938"/>
        <dbReference type="ChEBI" id="CHEBI:64721"/>
        <dbReference type="ChEBI" id="CHEBI:64722"/>
        <dbReference type="EC" id="3.5.1.122"/>
    </reaction>
</comment>
<dbReference type="GO" id="GO:0070773">
    <property type="term" value="F:protein-N-terminal glutamine amidohydrolase activity"/>
    <property type="evidence" value="ECO:0007669"/>
    <property type="project" value="UniProtKB-UniRule"/>
</dbReference>
<dbReference type="InterPro" id="IPR037132">
    <property type="entry name" value="N_Gln_amidohydro_ab_roll_sf"/>
</dbReference>
<accession>K0SZL3</accession>
<evidence type="ECO:0000313" key="10">
    <source>
        <dbReference type="EMBL" id="EJK71783.1"/>
    </source>
</evidence>
<feature type="domain" description="Protein N-terminal glutamine amidohydrolase alpha beta roll" evidence="9">
    <location>
        <begin position="22"/>
        <end position="221"/>
    </location>
</feature>
<keyword evidence="11" id="KW-1185">Reference proteome</keyword>
<dbReference type="Proteomes" id="UP000266841">
    <property type="component" value="Unassembled WGS sequence"/>
</dbReference>
<dbReference type="InterPro" id="IPR039733">
    <property type="entry name" value="NTAQ1"/>
</dbReference>
<name>K0SZL3_THAOC</name>
<evidence type="ECO:0000313" key="11">
    <source>
        <dbReference type="Proteomes" id="UP000266841"/>
    </source>
</evidence>
<dbReference type="PANTHER" id="PTHR13035">
    <property type="entry name" value="PROTEIN N-TERMINAL GLUTAMINE AMIDOHYDROLASE"/>
    <property type="match status" value="1"/>
</dbReference>
<dbReference type="GO" id="GO:0005634">
    <property type="term" value="C:nucleus"/>
    <property type="evidence" value="ECO:0007669"/>
    <property type="project" value="TreeGrafter"/>
</dbReference>
<dbReference type="GO" id="GO:0008418">
    <property type="term" value="F:protein-N-terminal asparagine amidohydrolase activity"/>
    <property type="evidence" value="ECO:0007669"/>
    <property type="project" value="UniProtKB-UniRule"/>
</dbReference>
<evidence type="ECO:0000259" key="9">
    <source>
        <dbReference type="Pfam" id="PF09764"/>
    </source>
</evidence>
<dbReference type="InterPro" id="IPR023128">
    <property type="entry name" value="Prot_N_Gln_amidohydro_ab_roll"/>
</dbReference>
<evidence type="ECO:0000256" key="8">
    <source>
        <dbReference type="RuleBase" id="RU367082"/>
    </source>
</evidence>
<organism evidence="10 11">
    <name type="scientific">Thalassiosira oceanica</name>
    <name type="common">Marine diatom</name>
    <dbReference type="NCBI Taxonomy" id="159749"/>
    <lineage>
        <taxon>Eukaryota</taxon>
        <taxon>Sar</taxon>
        <taxon>Stramenopiles</taxon>
        <taxon>Ochrophyta</taxon>
        <taxon>Bacillariophyta</taxon>
        <taxon>Coscinodiscophyceae</taxon>
        <taxon>Thalassiosirophycidae</taxon>
        <taxon>Thalassiosirales</taxon>
        <taxon>Thalassiosiraceae</taxon>
        <taxon>Thalassiosira</taxon>
    </lineage>
</organism>
<dbReference type="eggNOG" id="KOG3261">
    <property type="taxonomic scope" value="Eukaryota"/>
</dbReference>
<dbReference type="OMA" id="GWGTVYS"/>
<dbReference type="Pfam" id="PF09764">
    <property type="entry name" value="Nt_Gln_amidase"/>
    <property type="match status" value="1"/>
</dbReference>
<dbReference type="EC" id="3.5.1.122" evidence="3 8"/>
<dbReference type="PANTHER" id="PTHR13035:SF0">
    <property type="entry name" value="PROTEIN N-TERMINAL GLUTAMINE AMIDOHYDROLASE"/>
    <property type="match status" value="1"/>
</dbReference>
<sequence>MEGPPTAEATALASANDQELRVACFCEENCWRLLYRHLNSSSSASRWEYFAVFISNESRACPMFRQRASEATDYVCWDYHVVVLRRPRDDGIGTERTEILDVDTRVGYPTSLESYLAGSFPHASSPDVNASCLPSFRAVPARDYLALFYSNRGHMVGGDGGWLAEPPEYACIMTGAAAKEERYHKRGNVSNLDSYIDMTSNGGEGTHGKGKVYTLEGLRKEFI</sequence>
<dbReference type="AlphaFoldDB" id="K0SZL3"/>
<evidence type="ECO:0000256" key="5">
    <source>
        <dbReference type="ARBA" id="ARBA00022801"/>
    </source>
</evidence>
<comment type="similarity">
    <text evidence="1 8">Belongs to the NTAQ1 family.</text>
</comment>
<dbReference type="GO" id="GO:0005829">
    <property type="term" value="C:cytosol"/>
    <property type="evidence" value="ECO:0007669"/>
    <property type="project" value="TreeGrafter"/>
</dbReference>
<evidence type="ECO:0000256" key="6">
    <source>
        <dbReference type="ARBA" id="ARBA00029677"/>
    </source>
</evidence>
<reference evidence="10 11" key="1">
    <citation type="journal article" date="2012" name="Genome Biol.">
        <title>Genome and low-iron response of an oceanic diatom adapted to chronic iron limitation.</title>
        <authorList>
            <person name="Lommer M."/>
            <person name="Specht M."/>
            <person name="Roy A.S."/>
            <person name="Kraemer L."/>
            <person name="Andreson R."/>
            <person name="Gutowska M.A."/>
            <person name="Wolf J."/>
            <person name="Bergner S.V."/>
            <person name="Schilhabel M.B."/>
            <person name="Klostermeier U.C."/>
            <person name="Beiko R.G."/>
            <person name="Rosenstiel P."/>
            <person name="Hippler M."/>
            <person name="Laroche J."/>
        </authorList>
    </citation>
    <scope>NUCLEOTIDE SEQUENCE [LARGE SCALE GENOMIC DNA]</scope>
    <source>
        <strain evidence="10 11">CCMP1005</strain>
    </source>
</reference>
<proteinExistence type="inferred from homology"/>
<evidence type="ECO:0000256" key="3">
    <source>
        <dbReference type="ARBA" id="ARBA00012718"/>
    </source>
</evidence>
<comment type="subunit">
    <text evidence="2 8">Monomer.</text>
</comment>
<evidence type="ECO:0000256" key="7">
    <source>
        <dbReference type="ARBA" id="ARBA00048768"/>
    </source>
</evidence>
<keyword evidence="5 8" id="KW-0378">Hydrolase</keyword>
<evidence type="ECO:0000256" key="4">
    <source>
        <dbReference type="ARBA" id="ARBA00021247"/>
    </source>
</evidence>
<evidence type="ECO:0000256" key="2">
    <source>
        <dbReference type="ARBA" id="ARBA00011245"/>
    </source>
</evidence>
<dbReference type="OrthoDB" id="191192at2759"/>
<comment type="caution">
    <text evidence="10">The sequence shown here is derived from an EMBL/GenBank/DDBJ whole genome shotgun (WGS) entry which is preliminary data.</text>
</comment>
<dbReference type="Gene3D" id="3.10.620.10">
    <property type="entry name" value="Protein N-terminal glutamine amidohydrolase, alpha beta roll"/>
    <property type="match status" value="1"/>
</dbReference>
<evidence type="ECO:0000256" key="1">
    <source>
        <dbReference type="ARBA" id="ARBA00008985"/>
    </source>
</evidence>
<gene>
    <name evidence="10" type="ORF">THAOC_06744</name>
</gene>
<comment type="function">
    <text evidence="8">Mediates the side-chain deamidation of N-terminal glutamine residues to glutamate, an important step in N-end rule pathway of protein degradation. Conversion of the resulting N-terminal glutamine to glutamate renders the protein susceptible to arginylation, polyubiquitination and degradation as specified by the N-end rule. Does not act on substrates with internal or C-terminal glutamine and does not act on non-glutamine residues in any position.</text>
</comment>
<protein>
    <recommendedName>
        <fullName evidence="4 8">Protein N-terminal glutamine amidohydrolase</fullName>
        <ecNumber evidence="3 8">3.5.1.122</ecNumber>
    </recommendedName>
    <alternativeName>
        <fullName evidence="6 8">Protein NH2-terminal glutamine deamidase</fullName>
    </alternativeName>
</protein>